<evidence type="ECO:0000313" key="2">
    <source>
        <dbReference type="Proteomes" id="UP000789901"/>
    </source>
</evidence>
<dbReference type="Proteomes" id="UP000789901">
    <property type="component" value="Unassembled WGS sequence"/>
</dbReference>
<sequence>QKEKADFAKENCVTYGQPIMVINKKYLDEKHYAEALYFSL</sequence>
<keyword evidence="2" id="KW-1185">Reference proteome</keyword>
<proteinExistence type="predicted"/>
<accession>A0ABN7X169</accession>
<feature type="non-terminal residue" evidence="1">
    <location>
        <position position="40"/>
    </location>
</feature>
<protein>
    <submittedName>
        <fullName evidence="1">12034_t:CDS:1</fullName>
    </submittedName>
</protein>
<organism evidence="1 2">
    <name type="scientific">Gigaspora margarita</name>
    <dbReference type="NCBI Taxonomy" id="4874"/>
    <lineage>
        <taxon>Eukaryota</taxon>
        <taxon>Fungi</taxon>
        <taxon>Fungi incertae sedis</taxon>
        <taxon>Mucoromycota</taxon>
        <taxon>Glomeromycotina</taxon>
        <taxon>Glomeromycetes</taxon>
        <taxon>Diversisporales</taxon>
        <taxon>Gigasporaceae</taxon>
        <taxon>Gigaspora</taxon>
    </lineage>
</organism>
<dbReference type="EMBL" id="CAJVQB010079962">
    <property type="protein sequence ID" value="CAG8845553.1"/>
    <property type="molecule type" value="Genomic_DNA"/>
</dbReference>
<comment type="caution">
    <text evidence="1">The sequence shown here is derived from an EMBL/GenBank/DDBJ whole genome shotgun (WGS) entry which is preliminary data.</text>
</comment>
<gene>
    <name evidence="1" type="ORF">GMARGA_LOCUS37703</name>
</gene>
<evidence type="ECO:0000313" key="1">
    <source>
        <dbReference type="EMBL" id="CAG8845553.1"/>
    </source>
</evidence>
<reference evidence="1 2" key="1">
    <citation type="submission" date="2021-06" db="EMBL/GenBank/DDBJ databases">
        <authorList>
            <person name="Kallberg Y."/>
            <person name="Tangrot J."/>
            <person name="Rosling A."/>
        </authorList>
    </citation>
    <scope>NUCLEOTIDE SEQUENCE [LARGE SCALE GENOMIC DNA]</scope>
    <source>
        <strain evidence="1 2">120-4 pot B 10/14</strain>
    </source>
</reference>
<name>A0ABN7X169_GIGMA</name>
<feature type="non-terminal residue" evidence="1">
    <location>
        <position position="1"/>
    </location>
</feature>